<dbReference type="Proteomes" id="UP000778578">
    <property type="component" value="Unassembled WGS sequence"/>
</dbReference>
<organism evidence="1 2">
    <name type="scientific">Actinacidiphila acidipaludis</name>
    <dbReference type="NCBI Taxonomy" id="2873382"/>
    <lineage>
        <taxon>Bacteria</taxon>
        <taxon>Bacillati</taxon>
        <taxon>Actinomycetota</taxon>
        <taxon>Actinomycetes</taxon>
        <taxon>Kitasatosporales</taxon>
        <taxon>Streptomycetaceae</taxon>
        <taxon>Actinacidiphila</taxon>
    </lineage>
</organism>
<evidence type="ECO:0000313" key="1">
    <source>
        <dbReference type="EMBL" id="MBY8882569.1"/>
    </source>
</evidence>
<reference evidence="1 2" key="1">
    <citation type="submission" date="2021-08" db="EMBL/GenBank/DDBJ databases">
        <title>WGS of actinomycetes from Thailand.</title>
        <authorList>
            <person name="Thawai C."/>
        </authorList>
    </citation>
    <scope>NUCLEOTIDE SEQUENCE [LARGE SCALE GENOMIC DNA]</scope>
    <source>
        <strain evidence="1 2">PLK6-54</strain>
    </source>
</reference>
<dbReference type="EMBL" id="JAINZZ010000077">
    <property type="protein sequence ID" value="MBY8882569.1"/>
    <property type="molecule type" value="Genomic_DNA"/>
</dbReference>
<accession>A0ABS7QLA0</accession>
<comment type="caution">
    <text evidence="1">The sequence shown here is derived from an EMBL/GenBank/DDBJ whole genome shotgun (WGS) entry which is preliminary data.</text>
</comment>
<name>A0ABS7QLA0_9ACTN</name>
<proteinExistence type="predicted"/>
<evidence type="ECO:0000313" key="2">
    <source>
        <dbReference type="Proteomes" id="UP000778578"/>
    </source>
</evidence>
<protein>
    <submittedName>
        <fullName evidence="1">Uncharacterized protein</fullName>
    </submittedName>
</protein>
<keyword evidence="2" id="KW-1185">Reference proteome</keyword>
<sequence length="65" mass="6990">MSAFLDGTSGLPHDADLETGLILTGGDRTWEPDDLAAVDSATSADPGRLRLRTAVNRLHDCPRDR</sequence>
<dbReference type="RefSeq" id="WP_222968987.1">
    <property type="nucleotide sequence ID" value="NZ_JAINZZ010000077.1"/>
</dbReference>
<gene>
    <name evidence="1" type="ORF">K7862_33750</name>
</gene>